<dbReference type="SUPFAM" id="SSF46966">
    <property type="entry name" value="Spectrin repeat"/>
    <property type="match status" value="1"/>
</dbReference>
<proteinExistence type="evidence at transcript level"/>
<dbReference type="VEuPathDB" id="VectorBase:AALFPA_080849"/>
<reference evidence="2" key="1">
    <citation type="journal article" date="2014" name="PLoS Negl. Trop. Dis.">
        <title>Identification and characterization of seminal fluid proteins in the Asian tiger mosquito, Aedes albopictus.</title>
        <authorList>
            <person name="Boes K.E."/>
            <person name="Ribeiro J.M."/>
            <person name="Wong A."/>
            <person name="Harrington L.C."/>
            <person name="Wolfner M.F."/>
            <person name="Sirot L.K."/>
        </authorList>
    </citation>
    <scope>NUCLEOTIDE SEQUENCE</scope>
    <source>
        <tissue evidence="2">Reproductive organs</tissue>
    </source>
</reference>
<feature type="region of interest" description="Disordered" evidence="1">
    <location>
        <begin position="80"/>
        <end position="102"/>
    </location>
</feature>
<dbReference type="VEuPathDB" id="VectorBase:AALF012812"/>
<sequence>MDGDGSEKAQSLSTAHQLDAFWENKPLYNDTIDTIENLNKCIVPEQDYPRAVDSIVDEQVPTQLTQASNNILTQPLLQNPATNSNLSVPSPNPPNTLLGTTSTVNIRNPKETVDDCTVYEQTLSESVENILQSLLNEELKMNNLPYDNMNSLIKGLQVLIEKLSEYKEQNYAISTSLPQNADYKIKESVRLIDERIDFLRQRAQDGLEKIQQSLKLREQRKSKLDTYFKMLEEIEHWMATTSILLMDFDTSPEKSSLEEILQHNQRLLSDLREKENQSKSIYEMTENYLQYNDTRDKAEPLRNSFSNIIRIIREKALILEDNIQRINHLIEPSAVGKVDNEMQTSPLVSMDCTDNIPAKHQEASSQANLERSTDNIIIIQSISEGEETVQISNVRNISSNESDNDIIVEAKYTPLKFGESNKLSEITLQNIPTSTFETTFVEPDDSTTEIKVSKDGSRKITLKKVFQPIESIESSDAAKTLVTTTIQPESSVLIMSDNKTTDELTFDNSEPLKVVGSILEDIQCKVNGYHGSERRKVIGRKNKTPRY</sequence>
<evidence type="ECO:0000256" key="1">
    <source>
        <dbReference type="SAM" id="MobiDB-lite"/>
    </source>
</evidence>
<dbReference type="VEuPathDB" id="VectorBase:AALC636_024244"/>
<organism evidence="2">
    <name type="scientific">Aedes albopictus</name>
    <name type="common">Asian tiger mosquito</name>
    <name type="synonym">Stegomyia albopicta</name>
    <dbReference type="NCBI Taxonomy" id="7160"/>
    <lineage>
        <taxon>Eukaryota</taxon>
        <taxon>Metazoa</taxon>
        <taxon>Ecdysozoa</taxon>
        <taxon>Arthropoda</taxon>
        <taxon>Hexapoda</taxon>
        <taxon>Insecta</taxon>
        <taxon>Pterygota</taxon>
        <taxon>Neoptera</taxon>
        <taxon>Endopterygota</taxon>
        <taxon>Diptera</taxon>
        <taxon>Nematocera</taxon>
        <taxon>Culicoidea</taxon>
        <taxon>Culicidae</taxon>
        <taxon>Culicinae</taxon>
        <taxon>Aedini</taxon>
        <taxon>Aedes</taxon>
        <taxon>Stegomyia</taxon>
    </lineage>
</organism>
<evidence type="ECO:0000313" key="2">
    <source>
        <dbReference type="EMBL" id="JAC12771.1"/>
    </source>
</evidence>
<name>A0A023EUW1_AEDAL</name>
<dbReference type="Gene3D" id="1.20.58.60">
    <property type="match status" value="1"/>
</dbReference>
<dbReference type="EMBL" id="GAPW01000827">
    <property type="protein sequence ID" value="JAC12771.1"/>
    <property type="molecule type" value="mRNA"/>
</dbReference>
<protein>
    <submittedName>
        <fullName evidence="2">Putative muscle-specific protein 300 isoform g</fullName>
    </submittedName>
</protein>
<accession>A0A023EUW1</accession>
<dbReference type="AlphaFoldDB" id="A0A023EUW1"/>